<protein>
    <recommendedName>
        <fullName evidence="1">Gfo/Idh/MocA-like oxidoreductase N-terminal domain-containing protein</fullName>
    </recommendedName>
</protein>
<sequence length="325" mass="37204">MTTLAVIGAGQLGSRHLQALGLITCPVNIEVVDPSTASLTRAHELFYQVPRNENILSIRFLNRLEDLSQEIAVAVVATNSDIRRKVVENLLHTKQVRALLLEKILFQKYEDYTAVYELLQAKKVKAWVNCPRRMWPFHAELKHLMDGSRWVEYTVSGSNWGLGCNAIHFIDHLASITGSLNFTFNTNLLDREIKKSSRQGYIEFTGTLYGWTERHDKIYLTSYPEGNAPVLVEINSDILRCVLRENEGIAMISQKETGWQWKELNFTVPYQSQLTHLVVMEILQKGTCQLTNYDDSWQMHIPLLNSLTEHYQKYAGGDRGFCPIT</sequence>
<dbReference type="InterPro" id="IPR000683">
    <property type="entry name" value="Gfo/Idh/MocA-like_OxRdtase_N"/>
</dbReference>
<name>A0A7G6E4K3_THEFR</name>
<organism evidence="2 3">
    <name type="scientific">Thermanaerosceptrum fracticalcis</name>
    <dbReference type="NCBI Taxonomy" id="1712410"/>
    <lineage>
        <taxon>Bacteria</taxon>
        <taxon>Bacillati</taxon>
        <taxon>Bacillota</taxon>
        <taxon>Clostridia</taxon>
        <taxon>Eubacteriales</taxon>
        <taxon>Peptococcaceae</taxon>
        <taxon>Thermanaerosceptrum</taxon>
    </lineage>
</organism>
<proteinExistence type="predicted"/>
<dbReference type="Proteomes" id="UP000515847">
    <property type="component" value="Chromosome"/>
</dbReference>
<reference evidence="2 3" key="1">
    <citation type="journal article" date="2019" name="Front. Microbiol.">
        <title>Thermoanaerosceptrum fracticalcis gen. nov. sp. nov., a Novel Fumarate-Fermenting Microorganism From a Deep Fractured Carbonate Aquifer of the US Great Basin.</title>
        <authorList>
            <person name="Hamilton-Brehm S.D."/>
            <person name="Stewart L.E."/>
            <person name="Zavarin M."/>
            <person name="Caldwell M."/>
            <person name="Lawson P.A."/>
            <person name="Onstott T.C."/>
            <person name="Grzymski J."/>
            <person name="Neveux I."/>
            <person name="Lollar B.S."/>
            <person name="Russell C.E."/>
            <person name="Moser D.P."/>
        </authorList>
    </citation>
    <scope>NUCLEOTIDE SEQUENCE [LARGE SCALE GENOMIC DNA]</scope>
    <source>
        <strain evidence="2 3">DRI-13</strain>
    </source>
</reference>
<dbReference type="SUPFAM" id="SSF51735">
    <property type="entry name" value="NAD(P)-binding Rossmann-fold domains"/>
    <property type="match status" value="1"/>
</dbReference>
<feature type="domain" description="Gfo/Idh/MocA-like oxidoreductase N-terminal" evidence="1">
    <location>
        <begin position="4"/>
        <end position="129"/>
    </location>
</feature>
<dbReference type="RefSeq" id="WP_034420621.1">
    <property type="nucleotide sequence ID" value="NZ_CP045798.1"/>
</dbReference>
<gene>
    <name evidence="2" type="ORF">BR63_12230</name>
</gene>
<evidence type="ECO:0000313" key="2">
    <source>
        <dbReference type="EMBL" id="QNB47007.1"/>
    </source>
</evidence>
<dbReference type="OrthoDB" id="2043779at2"/>
<dbReference type="InterPro" id="IPR036291">
    <property type="entry name" value="NAD(P)-bd_dom_sf"/>
</dbReference>
<evidence type="ECO:0000313" key="3">
    <source>
        <dbReference type="Proteomes" id="UP000515847"/>
    </source>
</evidence>
<dbReference type="GO" id="GO:0000166">
    <property type="term" value="F:nucleotide binding"/>
    <property type="evidence" value="ECO:0007669"/>
    <property type="project" value="InterPro"/>
</dbReference>
<dbReference type="AlphaFoldDB" id="A0A7G6E4K3"/>
<evidence type="ECO:0000259" key="1">
    <source>
        <dbReference type="Pfam" id="PF01408"/>
    </source>
</evidence>
<dbReference type="Gene3D" id="3.40.50.720">
    <property type="entry name" value="NAD(P)-binding Rossmann-like Domain"/>
    <property type="match status" value="1"/>
</dbReference>
<dbReference type="Pfam" id="PF01408">
    <property type="entry name" value="GFO_IDH_MocA"/>
    <property type="match status" value="1"/>
</dbReference>
<keyword evidence="3" id="KW-1185">Reference proteome</keyword>
<dbReference type="KEGG" id="tfr:BR63_12230"/>
<dbReference type="EMBL" id="CP045798">
    <property type="protein sequence ID" value="QNB47007.1"/>
    <property type="molecule type" value="Genomic_DNA"/>
</dbReference>
<accession>A0A7G6E4K3</accession>